<organism evidence="2">
    <name type="scientific">Oryza glumipatula</name>
    <dbReference type="NCBI Taxonomy" id="40148"/>
    <lineage>
        <taxon>Eukaryota</taxon>
        <taxon>Viridiplantae</taxon>
        <taxon>Streptophyta</taxon>
        <taxon>Embryophyta</taxon>
        <taxon>Tracheophyta</taxon>
        <taxon>Spermatophyta</taxon>
        <taxon>Magnoliopsida</taxon>
        <taxon>Liliopsida</taxon>
        <taxon>Poales</taxon>
        <taxon>Poaceae</taxon>
        <taxon>BOP clade</taxon>
        <taxon>Oryzoideae</taxon>
        <taxon>Oryzeae</taxon>
        <taxon>Oryzinae</taxon>
        <taxon>Oryza</taxon>
    </lineage>
</organism>
<name>A0A0D9YHF6_9ORYZ</name>
<accession>A0A0D9YHF6</accession>
<proteinExistence type="predicted"/>
<evidence type="ECO:0000313" key="3">
    <source>
        <dbReference type="Proteomes" id="UP000026961"/>
    </source>
</evidence>
<dbReference type="Gramene" id="OGLUM01G41550.1">
    <property type="protein sequence ID" value="OGLUM01G41550.1"/>
    <property type="gene ID" value="OGLUM01G41550"/>
</dbReference>
<dbReference type="EnsemblPlants" id="OGLUM01G41550.1">
    <property type="protein sequence ID" value="OGLUM01G41550.1"/>
    <property type="gene ID" value="OGLUM01G41550"/>
</dbReference>
<dbReference type="Proteomes" id="UP000026961">
    <property type="component" value="Chromosome 1"/>
</dbReference>
<reference evidence="2" key="2">
    <citation type="submission" date="2015-04" db="UniProtKB">
        <authorList>
            <consortium name="EnsemblPlants"/>
        </authorList>
    </citation>
    <scope>IDENTIFICATION</scope>
</reference>
<evidence type="ECO:0008006" key="4">
    <source>
        <dbReference type="Google" id="ProtNLM"/>
    </source>
</evidence>
<evidence type="ECO:0000256" key="1">
    <source>
        <dbReference type="SAM" id="MobiDB-lite"/>
    </source>
</evidence>
<dbReference type="HOGENOM" id="CLU_2761875_0_0_1"/>
<reference evidence="2" key="3">
    <citation type="submission" date="2018-05" db="EMBL/GenBank/DDBJ databases">
        <title>OgluRS3 (Oryza glumaepatula Reference Sequence Version 3).</title>
        <authorList>
            <person name="Zhang J."/>
            <person name="Kudrna D."/>
            <person name="Lee S."/>
            <person name="Talag J."/>
            <person name="Welchert J."/>
            <person name="Wing R.A."/>
        </authorList>
    </citation>
    <scope>NUCLEOTIDE SEQUENCE [LARGE SCALE GENOMIC DNA]</scope>
</reference>
<feature type="region of interest" description="Disordered" evidence="1">
    <location>
        <begin position="20"/>
        <end position="70"/>
    </location>
</feature>
<protein>
    <recommendedName>
        <fullName evidence="4">DUF834 domain-containing protein</fullName>
    </recommendedName>
</protein>
<feature type="compositionally biased region" description="Basic and acidic residues" evidence="1">
    <location>
        <begin position="59"/>
        <end position="70"/>
    </location>
</feature>
<reference evidence="2" key="1">
    <citation type="submission" date="2013-08" db="EMBL/GenBank/DDBJ databases">
        <title>Oryza genome evolution.</title>
        <authorList>
            <person name="Wing R.A."/>
            <person name="Panaud O."/>
            <person name="Oliveira A.C."/>
        </authorList>
    </citation>
    <scope>NUCLEOTIDE SEQUENCE</scope>
</reference>
<evidence type="ECO:0000313" key="2">
    <source>
        <dbReference type="EnsemblPlants" id="OGLUM01G41550.1"/>
    </source>
</evidence>
<dbReference type="AlphaFoldDB" id="A0A0D9YHF6"/>
<sequence>MLGRWRLAVADTGEAEMMASPTAGARQVGGRPVAVNVGGGGGRRWPTQEKGTRQPLLPRARDGRKREGGR</sequence>
<keyword evidence="3" id="KW-1185">Reference proteome</keyword>